<proteinExistence type="predicted"/>
<evidence type="ECO:0000313" key="1">
    <source>
        <dbReference type="EMBL" id="RQX00332.1"/>
    </source>
</evidence>
<dbReference type="RefSeq" id="WP_124774482.1">
    <property type="nucleotide sequence ID" value="NZ_JBEZFR010000002.1"/>
</dbReference>
<name>A0A3N9WHE7_9ACTN</name>
<sequence length="174" mass="18390">MTYHASSTTRRAVALLAVAAFLVGGLTGCSPERKGITGLTVDSSGRPFAAVAWCADRPPEVLVLLRNRETASPPPSATPSYPRWKFAVPRTATSPATVPLDGFPPEPAVASDVVFAMYAVADDNSFTTHGVSFRLAEMTDLVPGSVLFTDIVDGEDVQQTVSLEEFAGRGESEC</sequence>
<dbReference type="AlphaFoldDB" id="A0A3N9WHE7"/>
<dbReference type="Proteomes" id="UP000282312">
    <property type="component" value="Unassembled WGS sequence"/>
</dbReference>
<keyword evidence="2" id="KW-1185">Reference proteome</keyword>
<evidence type="ECO:0000313" key="2">
    <source>
        <dbReference type="Proteomes" id="UP000282312"/>
    </source>
</evidence>
<reference evidence="1 2" key="1">
    <citation type="submission" date="2018-05" db="EMBL/GenBank/DDBJ databases">
        <title>Micromonospora from Atacama Desert.</title>
        <authorList>
            <person name="Carro L."/>
            <person name="Goodfellow M."/>
            <person name="Klenk H.-P."/>
        </authorList>
    </citation>
    <scope>NUCLEOTIDE SEQUENCE [LARGE SCALE GENOMIC DNA]</scope>
    <source>
        <strain evidence="1 2">LB39</strain>
    </source>
</reference>
<accession>A0A3N9WHE7</accession>
<protein>
    <submittedName>
        <fullName evidence="1">Uncharacterized protein</fullName>
    </submittedName>
</protein>
<dbReference type="OrthoDB" id="3538778at2"/>
<comment type="caution">
    <text evidence="1">The sequence shown here is derived from an EMBL/GenBank/DDBJ whole genome shotgun (WGS) entry which is preliminary data.</text>
</comment>
<organism evidence="1 2">
    <name type="scientific">Micromonospora inaquosa</name>
    <dbReference type="NCBI Taxonomy" id="2203716"/>
    <lineage>
        <taxon>Bacteria</taxon>
        <taxon>Bacillati</taxon>
        <taxon>Actinomycetota</taxon>
        <taxon>Actinomycetes</taxon>
        <taxon>Micromonosporales</taxon>
        <taxon>Micromonosporaceae</taxon>
        <taxon>Micromonospora</taxon>
    </lineage>
</organism>
<gene>
    <name evidence="1" type="ORF">DLJ59_21810</name>
</gene>
<dbReference type="EMBL" id="QGSZ01000246">
    <property type="protein sequence ID" value="RQX00332.1"/>
    <property type="molecule type" value="Genomic_DNA"/>
</dbReference>